<keyword evidence="5" id="KW-0067">ATP-binding</keyword>
<dbReference type="GO" id="GO:0005524">
    <property type="term" value="F:ATP binding"/>
    <property type="evidence" value="ECO:0007669"/>
    <property type="project" value="UniProtKB-KW"/>
</dbReference>
<comment type="caution">
    <text evidence="8">The sequence shown here is derived from an EMBL/GenBank/DDBJ whole genome shotgun (WGS) entry which is preliminary data.</text>
</comment>
<gene>
    <name evidence="8" type="primary">asnA</name>
    <name evidence="8" type="ORF">EHP00_269</name>
</gene>
<dbReference type="NCBIfam" id="TIGR00669">
    <property type="entry name" value="asnA"/>
    <property type="match status" value="1"/>
</dbReference>
<keyword evidence="1" id="KW-0963">Cytoplasm</keyword>
<dbReference type="Gene3D" id="3.30.930.10">
    <property type="entry name" value="Bira Bifunctional Protein, Domain 2"/>
    <property type="match status" value="1"/>
</dbReference>
<keyword evidence="4" id="KW-0547">Nucleotide-binding</keyword>
<evidence type="ECO:0000256" key="6">
    <source>
        <dbReference type="ARBA" id="ARBA00022888"/>
    </source>
</evidence>
<evidence type="ECO:0000256" key="1">
    <source>
        <dbReference type="ARBA" id="ARBA00022490"/>
    </source>
</evidence>
<dbReference type="GO" id="GO:0006529">
    <property type="term" value="P:asparagine biosynthetic process"/>
    <property type="evidence" value="ECO:0007669"/>
    <property type="project" value="UniProtKB-KW"/>
</dbReference>
<dbReference type="InterPro" id="IPR045864">
    <property type="entry name" value="aa-tRNA-synth_II/BPL/LPL"/>
</dbReference>
<dbReference type="STRING" id="646526.A0A1W0E7D6"/>
<dbReference type="PANTHER" id="PTHR30073:SF5">
    <property type="entry name" value="ASPARTATE--AMMONIA LIGASE"/>
    <property type="match status" value="1"/>
</dbReference>
<keyword evidence="9" id="KW-1185">Reference proteome</keyword>
<accession>A0A1W0E7D6</accession>
<dbReference type="VEuPathDB" id="MicrosporidiaDB:EHP00_269"/>
<dbReference type="Proteomes" id="UP000192758">
    <property type="component" value="Unassembled WGS sequence"/>
</dbReference>
<evidence type="ECO:0000313" key="9">
    <source>
        <dbReference type="Proteomes" id="UP000192758"/>
    </source>
</evidence>
<reference evidence="8 9" key="1">
    <citation type="journal article" date="2017" name="Environ. Microbiol.">
        <title>Decay of the glycolytic pathway and adaptation to intranuclear parasitism within Enterocytozoonidae microsporidia.</title>
        <authorList>
            <person name="Wiredu Boakye D."/>
            <person name="Jaroenlak P."/>
            <person name="Prachumwat A."/>
            <person name="Williams T.A."/>
            <person name="Bateman K.S."/>
            <person name="Itsathitphaisarn O."/>
            <person name="Sritunyalucksana K."/>
            <person name="Paszkiewicz K.H."/>
            <person name="Moore K.A."/>
            <person name="Stentiford G.D."/>
            <person name="Williams B.A."/>
        </authorList>
    </citation>
    <scope>NUCLEOTIDE SEQUENCE [LARGE SCALE GENOMIC DNA]</scope>
    <source>
        <strain evidence="8 9">TH1</strain>
    </source>
</reference>
<dbReference type="OrthoDB" id="10260193at2759"/>
<evidence type="ECO:0000256" key="4">
    <source>
        <dbReference type="ARBA" id="ARBA00022741"/>
    </source>
</evidence>
<proteinExistence type="predicted"/>
<dbReference type="PANTHER" id="PTHR30073">
    <property type="entry name" value="ASPARTATE--AMMONIA LIGASE"/>
    <property type="match status" value="1"/>
</dbReference>
<name>A0A1W0E7D6_9MICR</name>
<keyword evidence="6" id="KW-0061">Asparagine biosynthesis</keyword>
<evidence type="ECO:0000256" key="2">
    <source>
        <dbReference type="ARBA" id="ARBA00022598"/>
    </source>
</evidence>
<evidence type="ECO:0000256" key="3">
    <source>
        <dbReference type="ARBA" id="ARBA00022605"/>
    </source>
</evidence>
<dbReference type="EMBL" id="MNPJ01000014">
    <property type="protein sequence ID" value="OQS55141.1"/>
    <property type="molecule type" value="Genomic_DNA"/>
</dbReference>
<dbReference type="PIRSF" id="PIRSF001555">
    <property type="entry name" value="Asp_ammon_ligase"/>
    <property type="match status" value="1"/>
</dbReference>
<protein>
    <submittedName>
        <fullName evidence="8">AsnA</fullName>
    </submittedName>
</protein>
<keyword evidence="2" id="KW-0436">Ligase</keyword>
<evidence type="ECO:0000256" key="5">
    <source>
        <dbReference type="ARBA" id="ARBA00022840"/>
    </source>
</evidence>
<evidence type="ECO:0000313" key="8">
    <source>
        <dbReference type="EMBL" id="OQS55141.1"/>
    </source>
</evidence>
<organism evidence="8 9">
    <name type="scientific">Ecytonucleospora hepatopenaei</name>
    <dbReference type="NCBI Taxonomy" id="646526"/>
    <lineage>
        <taxon>Eukaryota</taxon>
        <taxon>Fungi</taxon>
        <taxon>Fungi incertae sedis</taxon>
        <taxon>Microsporidia</taxon>
        <taxon>Enterocytozoonidae</taxon>
        <taxon>Ecytonucleospora</taxon>
    </lineage>
</organism>
<dbReference type="SUPFAM" id="SSF55681">
    <property type="entry name" value="Class II aaRS and biotin synthetases"/>
    <property type="match status" value="1"/>
</dbReference>
<keyword evidence="3" id="KW-0028">Amino-acid biosynthesis</keyword>
<sequence length="335" mass="38867">MLRFTTKEDKKVCLFSLIEETQETFKKNMESAFSLKPICSPIFLLEKSGFNDELNYVEKPIRFATSSGDDCVIIHSLSKWKRYTLGRINKSNPEITGIITRMDAIRKDEEKKDVLKTRVHSYYVDQWDWEMIIKEEERNVDFLKQTVERIYEQLLKTKAYLDEKYPNMFVKNKLAPKITFITSQELEDKYPSLTPKERENEAAKKFGAIFIIGIGHYLKTGKKHDGRAPDYDDWNLNGDLIVFNSVIGTAVELSSMGIRVNKESMLKQLEIMEKTEKKELLFHKSLLEGKLPQTIGGGIGRSRVTMFLLEAKHIGEVQCSVWPKELLEDSEFDIL</sequence>
<evidence type="ECO:0000259" key="7">
    <source>
        <dbReference type="PROSITE" id="PS50862"/>
    </source>
</evidence>
<dbReference type="InterPro" id="IPR004618">
    <property type="entry name" value="AsnA"/>
</dbReference>
<dbReference type="Pfam" id="PF03590">
    <property type="entry name" value="AsnA"/>
    <property type="match status" value="1"/>
</dbReference>
<dbReference type="GO" id="GO:0004071">
    <property type="term" value="F:aspartate-ammonia ligase activity"/>
    <property type="evidence" value="ECO:0007669"/>
    <property type="project" value="InterPro"/>
</dbReference>
<feature type="domain" description="Aminoacyl-transfer RNA synthetases class-II family profile" evidence="7">
    <location>
        <begin position="15"/>
        <end position="323"/>
    </location>
</feature>
<dbReference type="AlphaFoldDB" id="A0A1W0E7D6"/>
<dbReference type="InterPro" id="IPR006195">
    <property type="entry name" value="aa-tRNA-synth_II"/>
</dbReference>
<dbReference type="GO" id="GO:0005829">
    <property type="term" value="C:cytosol"/>
    <property type="evidence" value="ECO:0007669"/>
    <property type="project" value="TreeGrafter"/>
</dbReference>
<dbReference type="PROSITE" id="PS50862">
    <property type="entry name" value="AA_TRNA_LIGASE_II"/>
    <property type="match status" value="1"/>
</dbReference>